<dbReference type="Pfam" id="PF12697">
    <property type="entry name" value="Abhydrolase_6"/>
    <property type="match status" value="1"/>
</dbReference>
<accession>A0A086TKE6</accession>
<dbReference type="Gene3D" id="3.40.50.1820">
    <property type="entry name" value="alpha/beta hydrolase"/>
    <property type="match status" value="1"/>
</dbReference>
<dbReference type="EMBL" id="KN042432">
    <property type="protein sequence ID" value="KFH62423.1"/>
    <property type="molecule type" value="Genomic_DNA"/>
</dbReference>
<protein>
    <recommendedName>
        <fullName evidence="1">AB hydrolase-1 domain-containing protein</fullName>
    </recommendedName>
</protein>
<dbReference type="Proteomes" id="UP000243308">
    <property type="component" value="Unassembled WGS sequence"/>
</dbReference>
<dbReference type="OrthoDB" id="1263307at2759"/>
<dbReference type="InterPro" id="IPR052897">
    <property type="entry name" value="Sec-Metab_Biosynth_Hydrolase"/>
</dbReference>
<dbReference type="PANTHER" id="PTHR37017:SF11">
    <property type="entry name" value="ESTERASE_LIPASE_THIOESTERASE DOMAIN-CONTAINING PROTEIN"/>
    <property type="match status" value="1"/>
</dbReference>
<feature type="domain" description="AB hydrolase-1" evidence="1">
    <location>
        <begin position="4"/>
        <end position="219"/>
    </location>
</feature>
<reference evidence="2 3" key="1">
    <citation type="submission" date="2011-02" db="EMBL/GenBank/DDBJ databases">
        <title>The Genome Sequence of Mortierella verticillata NRRL 6337.</title>
        <authorList>
            <consortium name="The Broad Institute Genome Sequencing Platform"/>
            <person name="Russ C."/>
            <person name="Cuomo C."/>
            <person name="Burger G."/>
            <person name="Gray M.W."/>
            <person name="Holland P.W.H."/>
            <person name="King N."/>
            <person name="Lang F.B.F."/>
            <person name="Roger A.J."/>
            <person name="Ruiz-Trillo I."/>
            <person name="Young S.K."/>
            <person name="Zeng Q."/>
            <person name="Gargeya S."/>
            <person name="Alvarado L."/>
            <person name="Berlin A."/>
            <person name="Chapman S.B."/>
            <person name="Chen Z."/>
            <person name="Freedman E."/>
            <person name="Gellesch M."/>
            <person name="Goldberg J."/>
            <person name="Griggs A."/>
            <person name="Gujja S."/>
            <person name="Heilman E."/>
            <person name="Heiman D."/>
            <person name="Howarth C."/>
            <person name="Mehta T."/>
            <person name="Neiman D."/>
            <person name="Pearson M."/>
            <person name="Roberts A."/>
            <person name="Saif S."/>
            <person name="Shea T."/>
            <person name="Shenoy N."/>
            <person name="Sisk P."/>
            <person name="Stolte C."/>
            <person name="Sykes S."/>
            <person name="White J."/>
            <person name="Yandava C."/>
            <person name="Haas B."/>
            <person name="Nusbaum C."/>
            <person name="Birren B."/>
        </authorList>
    </citation>
    <scope>NUCLEOTIDE SEQUENCE [LARGE SCALE GENOMIC DNA]</scope>
    <source>
        <strain evidence="2 3">NRRL 6337</strain>
    </source>
</reference>
<name>A0A086TKE6_9FUNG</name>
<evidence type="ECO:0000313" key="2">
    <source>
        <dbReference type="EMBL" id="KFH62423.1"/>
    </source>
</evidence>
<dbReference type="AlphaFoldDB" id="A0A086TKE6"/>
<dbReference type="InterPro" id="IPR000073">
    <property type="entry name" value="AB_hydrolase_1"/>
</dbReference>
<proteinExistence type="predicted"/>
<keyword evidence="3" id="KW-1185">Reference proteome</keyword>
<evidence type="ECO:0000313" key="3">
    <source>
        <dbReference type="Proteomes" id="UP000243308"/>
    </source>
</evidence>
<organism evidence="2 3">
    <name type="scientific">Podila verticillata NRRL 6337</name>
    <dbReference type="NCBI Taxonomy" id="1069443"/>
    <lineage>
        <taxon>Eukaryota</taxon>
        <taxon>Fungi</taxon>
        <taxon>Fungi incertae sedis</taxon>
        <taxon>Mucoromycota</taxon>
        <taxon>Mortierellomycotina</taxon>
        <taxon>Mortierellomycetes</taxon>
        <taxon>Mortierellales</taxon>
        <taxon>Mortierellaceae</taxon>
        <taxon>Podila</taxon>
    </lineage>
</organism>
<dbReference type="PANTHER" id="PTHR37017">
    <property type="entry name" value="AB HYDROLASE-1 DOMAIN-CONTAINING PROTEIN-RELATED"/>
    <property type="match status" value="1"/>
</dbReference>
<evidence type="ECO:0000259" key="1">
    <source>
        <dbReference type="Pfam" id="PF12697"/>
    </source>
</evidence>
<gene>
    <name evidence="2" type="ORF">MVEG_11632</name>
</gene>
<sequence length="231" mass="24551">MANILLVHGAIADGSSWAEVIPHLEAAGHNVLAVQQPLTSLPEDIAKVKVALATLPAPVVIVGHSFGGVVITNAAHNEPKVAALVYVAAFGPDEGETVIDLGKNYTPLPSNQVFVPDSAGRVTLSKPDFIKYFCPDVDLTKAHVMAVVQGSSDGARFAWKSGPPAWKEKPAWCIVSEHDQIIQPELELFCAERMKAKRIVKVHGASHAVMVSHPKVVAETILEAARASAPK</sequence>
<dbReference type="InterPro" id="IPR029058">
    <property type="entry name" value="AB_hydrolase_fold"/>
</dbReference>
<dbReference type="SUPFAM" id="SSF53474">
    <property type="entry name" value="alpha/beta-Hydrolases"/>
    <property type="match status" value="1"/>
</dbReference>